<proteinExistence type="predicted"/>
<name>A0A143PI67_LUTPR</name>
<dbReference type="PROSITE" id="PS51755">
    <property type="entry name" value="OMPR_PHOB"/>
    <property type="match status" value="1"/>
</dbReference>
<dbReference type="GO" id="GO:0003677">
    <property type="term" value="F:DNA binding"/>
    <property type="evidence" value="ECO:0007669"/>
    <property type="project" value="UniProtKB-UniRule"/>
</dbReference>
<dbReference type="InterPro" id="IPR001867">
    <property type="entry name" value="OmpR/PhoB-type_DNA-bd"/>
</dbReference>
<dbReference type="GO" id="GO:0000160">
    <property type="term" value="P:phosphorelay signal transduction system"/>
    <property type="evidence" value="ECO:0007669"/>
    <property type="project" value="InterPro"/>
</dbReference>
<dbReference type="STRING" id="1855912.LuPra_01135"/>
<dbReference type="SUPFAM" id="SSF46894">
    <property type="entry name" value="C-terminal effector domain of the bipartite response regulators"/>
    <property type="match status" value="1"/>
</dbReference>
<evidence type="ECO:0000313" key="4">
    <source>
        <dbReference type="EMBL" id="AMY07950.1"/>
    </source>
</evidence>
<evidence type="ECO:0000256" key="1">
    <source>
        <dbReference type="ARBA" id="ARBA00023125"/>
    </source>
</evidence>
<evidence type="ECO:0000259" key="3">
    <source>
        <dbReference type="PROSITE" id="PS51755"/>
    </source>
</evidence>
<dbReference type="Proteomes" id="UP000076079">
    <property type="component" value="Chromosome"/>
</dbReference>
<dbReference type="SUPFAM" id="SSF69304">
    <property type="entry name" value="Tricorn protease N-terminal domain"/>
    <property type="match status" value="1"/>
</dbReference>
<reference evidence="4 5" key="1">
    <citation type="journal article" date="2016" name="Genome Announc.">
        <title>First Complete Genome Sequence of a Subdivision 6 Acidobacterium Strain.</title>
        <authorList>
            <person name="Huang S."/>
            <person name="Vieira S."/>
            <person name="Bunk B."/>
            <person name="Riedel T."/>
            <person name="Sproer C."/>
            <person name="Overmann J."/>
        </authorList>
    </citation>
    <scope>NUCLEOTIDE SEQUENCE [LARGE SCALE GENOMIC DNA]</scope>
    <source>
        <strain evidence="5">DSM 100886 HEG_-6_39</strain>
    </source>
</reference>
<dbReference type="OrthoDB" id="105971at2"/>
<sequence length="240" mass="26027">MDNPTGSQFGPFLIDARERTLRRDGAPVPLTPKAFDVLVALLEKPGQLISKEELLQNVWCPDSTCLLVTDTLGADKPDALFQIALETGERRQLTHPKGLVRDADPAMSPDGSLLVFRRDATPGSGEFYRLSLKDGNDSQGIPVRLTATLYAGKPVWIPDSREVLFPARGGLWRLDALTGGTPRRLPFVGLDGIAPVVSRVPTGGRRLVYVHSFADTNVWRVDTARPGSPAASPPAAAKRR</sequence>
<dbReference type="Gene3D" id="1.10.10.10">
    <property type="entry name" value="Winged helix-like DNA-binding domain superfamily/Winged helix DNA-binding domain"/>
    <property type="match status" value="1"/>
</dbReference>
<dbReference type="Pfam" id="PF00486">
    <property type="entry name" value="Trans_reg_C"/>
    <property type="match status" value="1"/>
</dbReference>
<dbReference type="Pfam" id="PF07676">
    <property type="entry name" value="PD40"/>
    <property type="match status" value="1"/>
</dbReference>
<protein>
    <submittedName>
        <fullName evidence="4">Translocation protein TolB</fullName>
    </submittedName>
</protein>
<accession>A0A143PI67</accession>
<organism evidence="4 5">
    <name type="scientific">Luteitalea pratensis</name>
    <dbReference type="NCBI Taxonomy" id="1855912"/>
    <lineage>
        <taxon>Bacteria</taxon>
        <taxon>Pseudomonadati</taxon>
        <taxon>Acidobacteriota</taxon>
        <taxon>Vicinamibacteria</taxon>
        <taxon>Vicinamibacterales</taxon>
        <taxon>Vicinamibacteraceae</taxon>
        <taxon>Luteitalea</taxon>
    </lineage>
</organism>
<dbReference type="KEGG" id="abac:LuPra_01135"/>
<gene>
    <name evidence="4" type="ORF">LuPra_01135</name>
</gene>
<dbReference type="Gene3D" id="2.120.10.60">
    <property type="entry name" value="Tricorn protease N-terminal domain"/>
    <property type="match status" value="1"/>
</dbReference>
<evidence type="ECO:0000313" key="5">
    <source>
        <dbReference type="Proteomes" id="UP000076079"/>
    </source>
</evidence>
<dbReference type="EMBL" id="CP015136">
    <property type="protein sequence ID" value="AMY07950.1"/>
    <property type="molecule type" value="Genomic_DNA"/>
</dbReference>
<dbReference type="InterPro" id="IPR016032">
    <property type="entry name" value="Sig_transdc_resp-reg_C-effctor"/>
</dbReference>
<keyword evidence="5" id="KW-1185">Reference proteome</keyword>
<keyword evidence="1 2" id="KW-0238">DNA-binding</keyword>
<dbReference type="RefSeq" id="WP_157898781.1">
    <property type="nucleotide sequence ID" value="NZ_CP015136.1"/>
</dbReference>
<dbReference type="GO" id="GO:0006355">
    <property type="term" value="P:regulation of DNA-templated transcription"/>
    <property type="evidence" value="ECO:0007669"/>
    <property type="project" value="InterPro"/>
</dbReference>
<dbReference type="InterPro" id="IPR011659">
    <property type="entry name" value="WD40"/>
</dbReference>
<dbReference type="CDD" id="cd00383">
    <property type="entry name" value="trans_reg_C"/>
    <property type="match status" value="1"/>
</dbReference>
<evidence type="ECO:0000256" key="2">
    <source>
        <dbReference type="PROSITE-ProRule" id="PRU01091"/>
    </source>
</evidence>
<dbReference type="AlphaFoldDB" id="A0A143PI67"/>
<dbReference type="InterPro" id="IPR036388">
    <property type="entry name" value="WH-like_DNA-bd_sf"/>
</dbReference>
<feature type="domain" description="OmpR/PhoB-type" evidence="3">
    <location>
        <begin position="4"/>
        <end position="59"/>
    </location>
</feature>
<reference evidence="5" key="2">
    <citation type="submission" date="2016-04" db="EMBL/GenBank/DDBJ databases">
        <title>First Complete Genome Sequence of a Subdivision 6 Acidobacterium.</title>
        <authorList>
            <person name="Huang S."/>
            <person name="Vieira S."/>
            <person name="Bunk B."/>
            <person name="Riedel T."/>
            <person name="Sproeer C."/>
            <person name="Overmann J."/>
        </authorList>
    </citation>
    <scope>NUCLEOTIDE SEQUENCE [LARGE SCALE GENOMIC DNA]</scope>
    <source>
        <strain evidence="5">DSM 100886 HEG_-6_39</strain>
    </source>
</reference>
<feature type="DNA-binding region" description="OmpR/PhoB-type" evidence="2">
    <location>
        <begin position="4"/>
        <end position="59"/>
    </location>
</feature>